<dbReference type="GO" id="GO:0016020">
    <property type="term" value="C:membrane"/>
    <property type="evidence" value="ECO:0007669"/>
    <property type="project" value="TreeGrafter"/>
</dbReference>
<dbReference type="Proteomes" id="UP001150925">
    <property type="component" value="Unassembled WGS sequence"/>
</dbReference>
<keyword evidence="2" id="KW-1185">Reference proteome</keyword>
<feature type="non-terminal residue" evidence="1">
    <location>
        <position position="380"/>
    </location>
</feature>
<dbReference type="PANTHER" id="PTHR21575:SF12">
    <property type="entry name" value="PROTEIN HID1"/>
    <property type="match status" value="1"/>
</dbReference>
<dbReference type="InterPro" id="IPR026705">
    <property type="entry name" value="Hid-1/Ecm30"/>
</dbReference>
<dbReference type="GO" id="GO:0005797">
    <property type="term" value="C:Golgi medial cisterna"/>
    <property type="evidence" value="ECO:0007669"/>
    <property type="project" value="TreeGrafter"/>
</dbReference>
<dbReference type="PANTHER" id="PTHR21575">
    <property type="entry name" value="PROTEIN HID1"/>
    <property type="match status" value="1"/>
</dbReference>
<gene>
    <name evidence="1" type="ORF">IWQ62_006728</name>
</gene>
<proteinExistence type="predicted"/>
<organism evidence="1 2">
    <name type="scientific">Dispira parvispora</name>
    <dbReference type="NCBI Taxonomy" id="1520584"/>
    <lineage>
        <taxon>Eukaryota</taxon>
        <taxon>Fungi</taxon>
        <taxon>Fungi incertae sedis</taxon>
        <taxon>Zoopagomycota</taxon>
        <taxon>Kickxellomycotina</taxon>
        <taxon>Dimargaritomycetes</taxon>
        <taxon>Dimargaritales</taxon>
        <taxon>Dimargaritaceae</taxon>
        <taxon>Dispira</taxon>
    </lineage>
</organism>
<dbReference type="Pfam" id="PF12722">
    <property type="entry name" value="Hid1"/>
    <property type="match status" value="1"/>
</dbReference>
<dbReference type="EMBL" id="JANBPY010004006">
    <property type="protein sequence ID" value="KAJ1949471.1"/>
    <property type="molecule type" value="Genomic_DNA"/>
</dbReference>
<protein>
    <submittedName>
        <fullName evidence="1">Uncharacterized protein</fullName>
    </submittedName>
</protein>
<accession>A0A9W8E3H5</accession>
<comment type="caution">
    <text evidence="1">The sequence shown here is derived from an EMBL/GenBank/DDBJ whole genome shotgun (WGS) entry which is preliminary data.</text>
</comment>
<evidence type="ECO:0000313" key="2">
    <source>
        <dbReference type="Proteomes" id="UP001150925"/>
    </source>
</evidence>
<reference evidence="1" key="1">
    <citation type="submission" date="2022-07" db="EMBL/GenBank/DDBJ databases">
        <title>Phylogenomic reconstructions and comparative analyses of Kickxellomycotina fungi.</title>
        <authorList>
            <person name="Reynolds N.K."/>
            <person name="Stajich J.E."/>
            <person name="Barry K."/>
            <person name="Grigoriev I.V."/>
            <person name="Crous P."/>
            <person name="Smith M.E."/>
        </authorList>
    </citation>
    <scope>NUCLEOTIDE SEQUENCE</scope>
    <source>
        <strain evidence="1">RSA 1196</strain>
    </source>
</reference>
<dbReference type="OrthoDB" id="1938156at2759"/>
<evidence type="ECO:0000313" key="1">
    <source>
        <dbReference type="EMBL" id="KAJ1949471.1"/>
    </source>
</evidence>
<name>A0A9W8E3H5_9FUNG</name>
<dbReference type="AlphaFoldDB" id="A0A9W8E3H5"/>
<dbReference type="GO" id="GO:0000138">
    <property type="term" value="C:Golgi trans cisterna"/>
    <property type="evidence" value="ECO:0007669"/>
    <property type="project" value="TreeGrafter"/>
</dbReference>
<sequence length="380" mass="42798">MVQAATKQLLNCIRLLTRLLPFIYEAPAVSGTNTTLAEQLLWTRSGDQVKRFGDRLIYTTVDLLFLAGFTVPKTENTEEASPTLVNYCIWESGIGQTQLISTNKDYVFHRLEVMRLLLCLLSSSMYTKADGILTTRNPAVDTLAYHSDKKVVLTLLCSLINTAMKYKASGWGIPYKMKPAHDPHDLLAVYCLQTLLILLNTRDQPRLGDTASDNGRVTPTLPTASPVEPGAKNQFRGYLCRLHRNGDFAFLVSNIHRILGVLMRARTSYFQLATGKVQHTLCQESLMLLWALLQLNPKFTTFLVESEEFLSIMTAVGFFALDRKSDPLMVGQVRMAVFLLHMFSEEPKFGERLNNLFDQTVLPTAMRLPLSQTTFADYLV</sequence>